<dbReference type="eggNOG" id="COG2102">
    <property type="taxonomic scope" value="Bacteria"/>
</dbReference>
<dbReference type="GO" id="GO:0017183">
    <property type="term" value="P:protein histidyl modification to diphthamide"/>
    <property type="evidence" value="ECO:0007669"/>
    <property type="project" value="TreeGrafter"/>
</dbReference>
<sequence>MTSAAILWTGGKDCVLALHQALKENIPVHYLITFAPSKNADFLAHPLPILKLQSEALGIPHKIVEINEPFKEGYEDAIQNLKNDLGIELLISGDIDEVNNFPSWIKERSEAVGMEVYTPLWQIDRMELINRIPNEDFRVIFSLVRKPWFTSSWVGDRINPSKIDQLSMFRELKGIDICGEQGEYHTLVLDGPIFNKTMVIQESHIEAKSDFYYLQIDEITLRDK</sequence>
<dbReference type="RefSeq" id="WP_014679553.1">
    <property type="nucleotide sequence ID" value="NC_017770.1"/>
</dbReference>
<protein>
    <submittedName>
        <fullName evidence="2">PP-loop superfamily ATP-utilizing enzyme</fullName>
    </submittedName>
</protein>
<dbReference type="Gene3D" id="3.40.50.620">
    <property type="entry name" value="HUPs"/>
    <property type="match status" value="1"/>
</dbReference>
<dbReference type="InterPro" id="IPR002761">
    <property type="entry name" value="Diphthami_syn_dom"/>
</dbReference>
<proteinExistence type="predicted"/>
<accession>H8KVE6</accession>
<dbReference type="Gene3D" id="3.90.1490.10">
    <property type="entry name" value="putative n-type atp pyrophosphatase, domain 2"/>
    <property type="match status" value="1"/>
</dbReference>
<evidence type="ECO:0000313" key="2">
    <source>
        <dbReference type="EMBL" id="AFD06326.1"/>
    </source>
</evidence>
<dbReference type="STRING" id="929556.Solca_1232"/>
<dbReference type="EMBL" id="CP003349">
    <property type="protein sequence ID" value="AFD06326.1"/>
    <property type="molecule type" value="Genomic_DNA"/>
</dbReference>
<dbReference type="InterPro" id="IPR030662">
    <property type="entry name" value="DPH6/MJ0570"/>
</dbReference>
<keyword evidence="3" id="KW-1185">Reference proteome</keyword>
<dbReference type="PANTHER" id="PTHR12196">
    <property type="entry name" value="DOMAIN OF UNKNOWN FUNCTION 71 DUF71 -CONTAINING PROTEIN"/>
    <property type="match status" value="1"/>
</dbReference>
<evidence type="ECO:0000313" key="3">
    <source>
        <dbReference type="Proteomes" id="UP000007590"/>
    </source>
</evidence>
<dbReference type="GO" id="GO:0017178">
    <property type="term" value="F:diphthine-ammonia ligase activity"/>
    <property type="evidence" value="ECO:0007669"/>
    <property type="project" value="TreeGrafter"/>
</dbReference>
<dbReference type="SUPFAM" id="SSF52402">
    <property type="entry name" value="Adenine nucleotide alpha hydrolases-like"/>
    <property type="match status" value="1"/>
</dbReference>
<name>H8KVE6_SOLCM</name>
<dbReference type="KEGG" id="scn:Solca_1232"/>
<dbReference type="InterPro" id="IPR014729">
    <property type="entry name" value="Rossmann-like_a/b/a_fold"/>
</dbReference>
<dbReference type="Proteomes" id="UP000007590">
    <property type="component" value="Chromosome"/>
</dbReference>
<dbReference type="CDD" id="cd01994">
    <property type="entry name" value="AANH_PF0828-like"/>
    <property type="match status" value="1"/>
</dbReference>
<dbReference type="PANTHER" id="PTHR12196:SF2">
    <property type="entry name" value="DIPHTHINE--AMMONIA LIGASE"/>
    <property type="match status" value="1"/>
</dbReference>
<evidence type="ECO:0000259" key="1">
    <source>
        <dbReference type="Pfam" id="PF01902"/>
    </source>
</evidence>
<dbReference type="OrthoDB" id="3572539at2"/>
<dbReference type="AlphaFoldDB" id="H8KVE6"/>
<reference evidence="2" key="1">
    <citation type="submission" date="2012-02" db="EMBL/GenBank/DDBJ databases">
        <title>The complete genome of Solitalea canadensis DSM 3403.</title>
        <authorList>
            <consortium name="US DOE Joint Genome Institute (JGI-PGF)"/>
            <person name="Lucas S."/>
            <person name="Copeland A."/>
            <person name="Lapidus A."/>
            <person name="Glavina del Rio T."/>
            <person name="Dalin E."/>
            <person name="Tice H."/>
            <person name="Bruce D."/>
            <person name="Goodwin L."/>
            <person name="Pitluck S."/>
            <person name="Peters L."/>
            <person name="Ovchinnikova G."/>
            <person name="Lu M."/>
            <person name="Kyrpides N."/>
            <person name="Mavromatis K."/>
            <person name="Ivanova N."/>
            <person name="Brettin T."/>
            <person name="Detter J.C."/>
            <person name="Han C."/>
            <person name="Larimer F."/>
            <person name="Land M."/>
            <person name="Hauser L."/>
            <person name="Markowitz V."/>
            <person name="Cheng J.-F."/>
            <person name="Hugenholtz P."/>
            <person name="Woyke T."/>
            <person name="Wu D."/>
            <person name="Spring S."/>
            <person name="Schroeder M."/>
            <person name="Kopitz M."/>
            <person name="Brambilla E."/>
            <person name="Klenk H.-P."/>
            <person name="Eisen J.A."/>
        </authorList>
    </citation>
    <scope>NUCLEOTIDE SEQUENCE</scope>
    <source>
        <strain evidence="2">DSM 3403</strain>
    </source>
</reference>
<dbReference type="NCBIfam" id="TIGR00290">
    <property type="entry name" value="MJ0570_dom"/>
    <property type="match status" value="1"/>
</dbReference>
<dbReference type="Pfam" id="PF01902">
    <property type="entry name" value="Diphthami_syn_2"/>
    <property type="match status" value="1"/>
</dbReference>
<feature type="domain" description="Diphthamide synthase" evidence="1">
    <location>
        <begin position="4"/>
        <end position="219"/>
    </location>
</feature>
<dbReference type="HOGENOM" id="CLU_010289_1_0_10"/>
<organism evidence="2 3">
    <name type="scientific">Solitalea canadensis (strain ATCC 29591 / DSM 3403 / JCM 21819 / LMG 8368 / NBRC 15130 / NCIMB 12057 / USAM 9D)</name>
    <name type="common">Flexibacter canadensis</name>
    <dbReference type="NCBI Taxonomy" id="929556"/>
    <lineage>
        <taxon>Bacteria</taxon>
        <taxon>Pseudomonadati</taxon>
        <taxon>Bacteroidota</taxon>
        <taxon>Sphingobacteriia</taxon>
        <taxon>Sphingobacteriales</taxon>
        <taxon>Sphingobacteriaceae</taxon>
        <taxon>Solitalea</taxon>
    </lineage>
</organism>
<gene>
    <name evidence="2" type="ordered locus">Solca_1232</name>
</gene>